<comment type="caution">
    <text evidence="4">The sequence shown here is derived from an EMBL/GenBank/DDBJ whole genome shotgun (WGS) entry which is preliminary data.</text>
</comment>
<dbReference type="PANTHER" id="PTHR19229:SF36">
    <property type="entry name" value="ATP-BINDING CASSETTE SUB-FAMILY A MEMBER 2"/>
    <property type="match status" value="1"/>
</dbReference>
<keyword evidence="2" id="KW-0677">Repeat</keyword>
<dbReference type="PANTHER" id="PTHR19229">
    <property type="entry name" value="ATP-BINDING CASSETTE TRANSPORTER SUBFAMILY A ABCA"/>
    <property type="match status" value="1"/>
</dbReference>
<keyword evidence="3" id="KW-0472">Membrane</keyword>
<keyword evidence="5" id="KW-1185">Reference proteome</keyword>
<dbReference type="GO" id="GO:0140359">
    <property type="term" value="F:ABC-type transporter activity"/>
    <property type="evidence" value="ECO:0007669"/>
    <property type="project" value="InterPro"/>
</dbReference>
<organism evidence="4 5">
    <name type="scientific">Elysia chlorotica</name>
    <name type="common">Eastern emerald elysia</name>
    <name type="synonym">Sea slug</name>
    <dbReference type="NCBI Taxonomy" id="188477"/>
    <lineage>
        <taxon>Eukaryota</taxon>
        <taxon>Metazoa</taxon>
        <taxon>Spiralia</taxon>
        <taxon>Lophotrochozoa</taxon>
        <taxon>Mollusca</taxon>
        <taxon>Gastropoda</taxon>
        <taxon>Heterobranchia</taxon>
        <taxon>Euthyneura</taxon>
        <taxon>Panpulmonata</taxon>
        <taxon>Sacoglossa</taxon>
        <taxon>Placobranchoidea</taxon>
        <taxon>Plakobranchidae</taxon>
        <taxon>Elysia</taxon>
    </lineage>
</organism>
<accession>A0A3S0ZEZ5</accession>
<keyword evidence="3" id="KW-1133">Transmembrane helix</keyword>
<dbReference type="Proteomes" id="UP000271974">
    <property type="component" value="Unassembled WGS sequence"/>
</dbReference>
<dbReference type="GO" id="GO:0016020">
    <property type="term" value="C:membrane"/>
    <property type="evidence" value="ECO:0007669"/>
    <property type="project" value="InterPro"/>
</dbReference>
<gene>
    <name evidence="4" type="ORF">EGW08_016174</name>
</gene>
<evidence type="ECO:0000313" key="4">
    <source>
        <dbReference type="EMBL" id="RUS76070.1"/>
    </source>
</evidence>
<evidence type="ECO:0000313" key="5">
    <source>
        <dbReference type="Proteomes" id="UP000271974"/>
    </source>
</evidence>
<protein>
    <submittedName>
        <fullName evidence="4">Uncharacterized protein</fullName>
    </submittedName>
</protein>
<feature type="non-terminal residue" evidence="4">
    <location>
        <position position="297"/>
    </location>
</feature>
<feature type="transmembrane region" description="Helical" evidence="3">
    <location>
        <begin position="21"/>
        <end position="42"/>
    </location>
</feature>
<dbReference type="GO" id="GO:0005319">
    <property type="term" value="F:lipid transporter activity"/>
    <property type="evidence" value="ECO:0007669"/>
    <property type="project" value="TreeGrafter"/>
</dbReference>
<feature type="transmembrane region" description="Helical" evidence="3">
    <location>
        <begin position="242"/>
        <end position="263"/>
    </location>
</feature>
<evidence type="ECO:0000256" key="3">
    <source>
        <dbReference type="SAM" id="Phobius"/>
    </source>
</evidence>
<dbReference type="EMBL" id="RQTK01000689">
    <property type="protein sequence ID" value="RUS76070.1"/>
    <property type="molecule type" value="Genomic_DNA"/>
</dbReference>
<name>A0A3S0ZEZ5_ELYCH</name>
<dbReference type="OrthoDB" id="6157630at2759"/>
<keyword evidence="1" id="KW-0813">Transport</keyword>
<evidence type="ECO:0000256" key="2">
    <source>
        <dbReference type="ARBA" id="ARBA00022737"/>
    </source>
</evidence>
<dbReference type="STRING" id="188477.A0A3S0ZEZ5"/>
<dbReference type="InterPro" id="IPR026082">
    <property type="entry name" value="ABCA"/>
</dbReference>
<reference evidence="4 5" key="1">
    <citation type="submission" date="2019-01" db="EMBL/GenBank/DDBJ databases">
        <title>A draft genome assembly of the solar-powered sea slug Elysia chlorotica.</title>
        <authorList>
            <person name="Cai H."/>
            <person name="Li Q."/>
            <person name="Fang X."/>
            <person name="Li J."/>
            <person name="Curtis N.E."/>
            <person name="Altenburger A."/>
            <person name="Shibata T."/>
            <person name="Feng M."/>
            <person name="Maeda T."/>
            <person name="Schwartz J.A."/>
            <person name="Shigenobu S."/>
            <person name="Lundholm N."/>
            <person name="Nishiyama T."/>
            <person name="Yang H."/>
            <person name="Hasebe M."/>
            <person name="Li S."/>
            <person name="Pierce S.K."/>
            <person name="Wang J."/>
        </authorList>
    </citation>
    <scope>NUCLEOTIDE SEQUENCE [LARGE SCALE GENOMIC DNA]</scope>
    <source>
        <strain evidence="4">EC2010</strain>
        <tissue evidence="4">Whole organism of an adult</tissue>
    </source>
</reference>
<dbReference type="AlphaFoldDB" id="A0A3S0ZEZ5"/>
<feature type="transmembrane region" description="Helical" evidence="3">
    <location>
        <begin position="275"/>
        <end position="296"/>
    </location>
</feature>
<keyword evidence="3" id="KW-0812">Transmembrane</keyword>
<proteinExistence type="predicted"/>
<evidence type="ECO:0000256" key="1">
    <source>
        <dbReference type="ARBA" id="ARBA00022448"/>
    </source>
</evidence>
<sequence length="297" mass="34404">MGFWSQLGLLLWKNWILQKRRVCVTIFEIILPVFFAVLILLIRTLVNKREISTPTTYSQSSVAIRSDYFEPTTIVGYVPDTTETSIIMQSVLAMLENRTVYTSSVNFTKMGFQTEELALDFISSNSLEMKHMVVFNGVEASSNSIPKNIEVSIRPYSGSDQWRTEYTFPFFQTNEPRRDDYPEYRRSGFNFLQALVGEALAKYWVQKDGGNPDSIYFGAYIQRMPYPPYFDDPMIQVLQGNLPLFLILSFILSVIINTKNLVYEKERKLKESMKLMGLQASVHWVSWFLTFAIYLVP</sequence>